<feature type="compositionally biased region" description="Basic and acidic residues" evidence="1">
    <location>
        <begin position="112"/>
        <end position="125"/>
    </location>
</feature>
<feature type="domain" description="DH" evidence="3">
    <location>
        <begin position="699"/>
        <end position="879"/>
    </location>
</feature>
<name>A0ABR2KCT5_9EUKA</name>
<protein>
    <recommendedName>
        <fullName evidence="3">DH domain-containing protein</fullName>
    </recommendedName>
</protein>
<dbReference type="Pfam" id="PF00621">
    <property type="entry name" value="RhoGEF"/>
    <property type="match status" value="2"/>
</dbReference>
<keyword evidence="2" id="KW-0812">Transmembrane</keyword>
<feature type="region of interest" description="Disordered" evidence="1">
    <location>
        <begin position="565"/>
        <end position="691"/>
    </location>
</feature>
<feature type="domain" description="DH" evidence="3">
    <location>
        <begin position="249"/>
        <end position="428"/>
    </location>
</feature>
<dbReference type="EMBL" id="JAPFFF010000005">
    <property type="protein sequence ID" value="KAK8888676.1"/>
    <property type="molecule type" value="Genomic_DNA"/>
</dbReference>
<dbReference type="Proteomes" id="UP001470230">
    <property type="component" value="Unassembled WGS sequence"/>
</dbReference>
<dbReference type="PROSITE" id="PS50010">
    <property type="entry name" value="DH_2"/>
    <property type="match status" value="2"/>
</dbReference>
<feature type="compositionally biased region" description="Polar residues" evidence="1">
    <location>
        <begin position="569"/>
        <end position="585"/>
    </location>
</feature>
<feature type="compositionally biased region" description="Low complexity" evidence="1">
    <location>
        <begin position="586"/>
        <end position="623"/>
    </location>
</feature>
<dbReference type="SUPFAM" id="SSF48065">
    <property type="entry name" value="DBL homology domain (DH-domain)"/>
    <property type="match status" value="2"/>
</dbReference>
<dbReference type="InterPro" id="IPR035899">
    <property type="entry name" value="DBL_dom_sf"/>
</dbReference>
<accession>A0ABR2KCT5</accession>
<feature type="compositionally biased region" description="Basic and acidic residues" evidence="1">
    <location>
        <begin position="133"/>
        <end position="145"/>
    </location>
</feature>
<evidence type="ECO:0000313" key="4">
    <source>
        <dbReference type="EMBL" id="KAK8888676.1"/>
    </source>
</evidence>
<gene>
    <name evidence="4" type="ORF">M9Y10_033410</name>
</gene>
<keyword evidence="5" id="KW-1185">Reference proteome</keyword>
<dbReference type="InterPro" id="IPR051092">
    <property type="entry name" value="FYVE_RhoGEF_PH"/>
</dbReference>
<keyword evidence="2" id="KW-1133">Transmembrane helix</keyword>
<feature type="compositionally biased region" description="Basic and acidic residues" evidence="1">
    <location>
        <begin position="155"/>
        <end position="176"/>
    </location>
</feature>
<evidence type="ECO:0000313" key="5">
    <source>
        <dbReference type="Proteomes" id="UP001470230"/>
    </source>
</evidence>
<feature type="transmembrane region" description="Helical" evidence="2">
    <location>
        <begin position="12"/>
        <end position="39"/>
    </location>
</feature>
<dbReference type="PANTHER" id="PTHR12673">
    <property type="entry name" value="FACIOGENITAL DYSPLASIA PROTEIN"/>
    <property type="match status" value="1"/>
</dbReference>
<evidence type="ECO:0000256" key="1">
    <source>
        <dbReference type="SAM" id="MobiDB-lite"/>
    </source>
</evidence>
<feature type="compositionally biased region" description="Basic and acidic residues" evidence="1">
    <location>
        <begin position="667"/>
        <end position="680"/>
    </location>
</feature>
<comment type="caution">
    <text evidence="4">The sequence shown here is derived from an EMBL/GenBank/DDBJ whole genome shotgun (WGS) entry which is preliminary data.</text>
</comment>
<dbReference type="Gene3D" id="1.20.900.10">
    <property type="entry name" value="Dbl homology (DH) domain"/>
    <property type="match status" value="2"/>
</dbReference>
<feature type="compositionally biased region" description="Low complexity" evidence="1">
    <location>
        <begin position="208"/>
        <end position="220"/>
    </location>
</feature>
<organism evidence="4 5">
    <name type="scientific">Tritrichomonas musculus</name>
    <dbReference type="NCBI Taxonomy" id="1915356"/>
    <lineage>
        <taxon>Eukaryota</taxon>
        <taxon>Metamonada</taxon>
        <taxon>Parabasalia</taxon>
        <taxon>Tritrichomonadida</taxon>
        <taxon>Tritrichomonadidae</taxon>
        <taxon>Tritrichomonas</taxon>
    </lineage>
</organism>
<proteinExistence type="predicted"/>
<feature type="region of interest" description="Disordered" evidence="1">
    <location>
        <begin position="54"/>
        <end position="247"/>
    </location>
</feature>
<dbReference type="PANTHER" id="PTHR12673:SF159">
    <property type="entry name" value="LD03170P"/>
    <property type="match status" value="1"/>
</dbReference>
<dbReference type="InterPro" id="IPR000219">
    <property type="entry name" value="DH_dom"/>
</dbReference>
<sequence>MKTTHQGAFTNFLNAVIWMMMTFFSIVKAIVFFIVHLFFYNSVPLESEIPKDFHSNNTKHKPIDYDNNANASDNKKIKSKAEIELNDSNHENKEEEEKNTEIQNSTDEISNDEEKEREILKKKLQEEDEEEEKRESQKENRELEPNQKSLQPHQSESKTVSKEENLQQKNSQKNEENNNFEESETLTVNEETEMNKIATNQKEENEEMNINSNNSSSENSVTERKLSQQSEDTPTNEEQNEIPPELTEKRKMAIQKLIVSEDTYCQYLSVLTEVFRAKLNNIIDKETSDLLFGHVQPLIDLSSKFIDLYKSELNKGPEKAEIWKCYTNIHHAVETYEPYISHYKKALSTYKKMQLINLKFRFVVKKIEASNPNYKYTSIAVMPIEQLSRIPVLLNEILKVTPDWHPDYQNLPNAILEIRESFQKTAKQYKISEYSSKLQNLEDQIIDCPPLSSPDRTYIGSFKLIDWKKLYVFNDILLLVRGKRLKKLIKMDNIKFIWIDSNTGTVHISTKSKKDIKFRGGVKGNTIYSILRNQLNKSSCGLPPNITERQKPYLYRRSDLVRAPPPPSSTLFSSAHNSTVNTETDSNSFMPSFYSMNSSNSTSTNTNTSSNTNDSSNTSHVSTFMDSKDNNLIDDDDLDDTDDDEDDVEETAEFGNISEITGNIEESDSKGISKEEEESKSNTQVSDDENKLNEEMLNKRKMTIESMIKAEKQYQKNLHNLINLYKPKFSKSIVNEKTEQTLFGNISPLIIISEQCSNTLSDELEKGADKAQVWKCFPVTSESIRFYKDYMSNYTNMLFHYNNFILSDKKIKKFVKKIAAEDPDNRFTILSTTPFTRVPILIEQLQAICKVTPEWHPDSENLPDIISDFANISDKLIEKSIEADKLERIIEIETSIIDCPSLFSSNRNFLKSFSLDDKSSIYVMNDIIVFARPTRKIKYCLSFSDIKKISYKDKNVALSMNDGKTHLIRSNDQTQAIFDFLKSQKEKQDISV</sequence>
<feature type="compositionally biased region" description="Basic and acidic residues" evidence="1">
    <location>
        <begin position="73"/>
        <end position="100"/>
    </location>
</feature>
<feature type="compositionally biased region" description="Acidic residues" evidence="1">
    <location>
        <begin position="632"/>
        <end position="652"/>
    </location>
</feature>
<dbReference type="SMART" id="SM00325">
    <property type="entry name" value="RhoGEF"/>
    <property type="match status" value="2"/>
</dbReference>
<keyword evidence="2" id="KW-0472">Membrane</keyword>
<evidence type="ECO:0000256" key="2">
    <source>
        <dbReference type="SAM" id="Phobius"/>
    </source>
</evidence>
<evidence type="ECO:0000259" key="3">
    <source>
        <dbReference type="PROSITE" id="PS50010"/>
    </source>
</evidence>
<reference evidence="4 5" key="1">
    <citation type="submission" date="2024-04" db="EMBL/GenBank/DDBJ databases">
        <title>Tritrichomonas musculus Genome.</title>
        <authorList>
            <person name="Alves-Ferreira E."/>
            <person name="Grigg M."/>
            <person name="Lorenzi H."/>
            <person name="Galac M."/>
        </authorList>
    </citation>
    <scope>NUCLEOTIDE SEQUENCE [LARGE SCALE GENOMIC DNA]</scope>
    <source>
        <strain evidence="4 5">EAF2021</strain>
    </source>
</reference>